<evidence type="ECO:0000313" key="1">
    <source>
        <dbReference type="EMBL" id="CEA15488.1"/>
    </source>
</evidence>
<dbReference type="Pfam" id="PF01063">
    <property type="entry name" value="Aminotran_4"/>
    <property type="match status" value="1"/>
</dbReference>
<reference evidence="1 2" key="1">
    <citation type="submission" date="2014-08" db="EMBL/GenBank/DDBJ databases">
        <authorList>
            <person name="Wibberg D."/>
        </authorList>
    </citation>
    <scope>NUCLEOTIDE SEQUENCE [LARGE SCALE GENOMIC DNA]</scope>
    <source>
        <strain evidence="2">ING2-E5B</strain>
    </source>
</reference>
<protein>
    <recommendedName>
        <fullName evidence="3">4-amino-4-deoxychorismate lyase</fullName>
    </recommendedName>
</protein>
<accession>A0A098BZ94</accession>
<dbReference type="InterPro" id="IPR036038">
    <property type="entry name" value="Aminotransferase-like"/>
</dbReference>
<dbReference type="Proteomes" id="UP000032417">
    <property type="component" value="Chromosome 1"/>
</dbReference>
<evidence type="ECO:0008006" key="3">
    <source>
        <dbReference type="Google" id="ProtNLM"/>
    </source>
</evidence>
<dbReference type="KEGG" id="pbt:ING2E5B_0721"/>
<proteinExistence type="predicted"/>
<dbReference type="OrthoDB" id="1148709at2"/>
<dbReference type="InterPro" id="IPR043132">
    <property type="entry name" value="BCAT-like_C"/>
</dbReference>
<evidence type="ECO:0000313" key="2">
    <source>
        <dbReference type="Proteomes" id="UP000032417"/>
    </source>
</evidence>
<dbReference type="InterPro" id="IPR001544">
    <property type="entry name" value="Aminotrans_IV"/>
</dbReference>
<dbReference type="Gene3D" id="3.30.470.10">
    <property type="match status" value="1"/>
</dbReference>
<gene>
    <name evidence="1" type="ORF">ING2E5B_0721</name>
</gene>
<dbReference type="InterPro" id="IPR043131">
    <property type="entry name" value="BCAT-like_N"/>
</dbReference>
<dbReference type="GO" id="GO:0003824">
    <property type="term" value="F:catalytic activity"/>
    <property type="evidence" value="ECO:0007669"/>
    <property type="project" value="InterPro"/>
</dbReference>
<name>A0A098BZ94_9BACT</name>
<dbReference type="SUPFAM" id="SSF56752">
    <property type="entry name" value="D-aminoacid aminotransferase-like PLP-dependent enzymes"/>
    <property type="match status" value="1"/>
</dbReference>
<dbReference type="Gene3D" id="3.20.10.10">
    <property type="entry name" value="D-amino Acid Aminotransferase, subunit A, domain 2"/>
    <property type="match status" value="1"/>
</dbReference>
<dbReference type="EMBL" id="LN515532">
    <property type="protein sequence ID" value="CEA15488.1"/>
    <property type="molecule type" value="Genomic_DNA"/>
</dbReference>
<sequence length="195" mass="22827">MFLETICLINGKVQNLDAHIRRMRKTADYFRFDVPELPDLEELLSPGMENCKVKCSIHYHYEINSIAFERYIPKVIKCLKLINASPDYTFKFSDRRSLNDLLSLREDCEEVLIVRNGYITDTTYSNVVLEKENSLYTPHLPILNGTKRQKLLHEGRISEKEIKVNNLKDYNRIYLINSMLDIEDNISIPADLIKV</sequence>
<dbReference type="AlphaFoldDB" id="A0A098BZ94"/>
<keyword evidence="2" id="KW-1185">Reference proteome</keyword>
<dbReference type="HOGENOM" id="CLU_114524_0_0_10"/>
<dbReference type="STRING" id="1562970.ING2E5B_0721"/>
<organism evidence="1 2">
    <name type="scientific">Fermentimonas caenicola</name>
    <dbReference type="NCBI Taxonomy" id="1562970"/>
    <lineage>
        <taxon>Bacteria</taxon>
        <taxon>Pseudomonadati</taxon>
        <taxon>Bacteroidota</taxon>
        <taxon>Bacteroidia</taxon>
        <taxon>Bacteroidales</taxon>
        <taxon>Dysgonomonadaceae</taxon>
        <taxon>Fermentimonas</taxon>
    </lineage>
</organism>